<evidence type="ECO:0000256" key="5">
    <source>
        <dbReference type="SAM" id="MobiDB-lite"/>
    </source>
</evidence>
<dbReference type="CDD" id="cd18918">
    <property type="entry name" value="bHLH_AtMYC1_like"/>
    <property type="match status" value="1"/>
</dbReference>
<proteinExistence type="predicted"/>
<dbReference type="PANTHER" id="PTHR46834">
    <property type="entry name" value="TRANSCRIPTION FACTOR BHLH91"/>
    <property type="match status" value="1"/>
</dbReference>
<dbReference type="PROSITE" id="PS50888">
    <property type="entry name" value="BHLH"/>
    <property type="match status" value="1"/>
</dbReference>
<dbReference type="AlphaFoldDB" id="A0ABC8UVZ4"/>
<evidence type="ECO:0000259" key="6">
    <source>
        <dbReference type="PROSITE" id="PS50888"/>
    </source>
</evidence>
<keyword evidence="4" id="KW-0539">Nucleus</keyword>
<dbReference type="Pfam" id="PF00010">
    <property type="entry name" value="HLH"/>
    <property type="match status" value="1"/>
</dbReference>
<evidence type="ECO:0000313" key="8">
    <source>
        <dbReference type="Proteomes" id="UP001642360"/>
    </source>
</evidence>
<evidence type="ECO:0000313" key="7">
    <source>
        <dbReference type="EMBL" id="CAK9185252.1"/>
    </source>
</evidence>
<feature type="region of interest" description="Disordered" evidence="5">
    <location>
        <begin position="274"/>
        <end position="296"/>
    </location>
</feature>
<gene>
    <name evidence="7" type="ORF">ILEXP_LOCUS55634</name>
</gene>
<dbReference type="GO" id="GO:0005634">
    <property type="term" value="C:nucleus"/>
    <property type="evidence" value="ECO:0007669"/>
    <property type="project" value="UniProtKB-SubCell"/>
</dbReference>
<comment type="caution">
    <text evidence="7">The sequence shown here is derived from an EMBL/GenBank/DDBJ whole genome shotgun (WGS) entry which is preliminary data.</text>
</comment>
<feature type="domain" description="BHLH" evidence="6">
    <location>
        <begin position="201"/>
        <end position="253"/>
    </location>
</feature>
<dbReference type="SMART" id="SM00353">
    <property type="entry name" value="HLH"/>
    <property type="match status" value="1"/>
</dbReference>
<dbReference type="InterPro" id="IPR036638">
    <property type="entry name" value="HLH_DNA-bd_sf"/>
</dbReference>
<evidence type="ECO:0000256" key="2">
    <source>
        <dbReference type="ARBA" id="ARBA00023015"/>
    </source>
</evidence>
<keyword evidence="2" id="KW-0805">Transcription regulation</keyword>
<evidence type="ECO:0000256" key="3">
    <source>
        <dbReference type="ARBA" id="ARBA00023163"/>
    </source>
</evidence>
<dbReference type="InterPro" id="IPR045896">
    <property type="entry name" value="MYC1-like_bHLH"/>
</dbReference>
<protein>
    <recommendedName>
        <fullName evidence="6">BHLH domain-containing protein</fullName>
    </recommendedName>
</protein>
<dbReference type="InterPro" id="IPR045895">
    <property type="entry name" value="bHLH91-like"/>
</dbReference>
<reference evidence="7 8" key="1">
    <citation type="submission" date="2024-02" db="EMBL/GenBank/DDBJ databases">
        <authorList>
            <person name="Vignale AGUSTIN F."/>
            <person name="Sosa J E."/>
            <person name="Modenutti C."/>
        </authorList>
    </citation>
    <scope>NUCLEOTIDE SEQUENCE [LARGE SCALE GENOMIC DNA]</scope>
</reference>
<accession>A0ABC8UVZ4</accession>
<evidence type="ECO:0000256" key="1">
    <source>
        <dbReference type="ARBA" id="ARBA00004123"/>
    </source>
</evidence>
<feature type="compositionally biased region" description="Basic and acidic residues" evidence="5">
    <location>
        <begin position="274"/>
        <end position="284"/>
    </location>
</feature>
<dbReference type="PANTHER" id="PTHR46834:SF1">
    <property type="entry name" value="TRANSCRIPTION FACTOR BHLH10"/>
    <property type="match status" value="1"/>
</dbReference>
<name>A0ABC8UVZ4_9AQUA</name>
<dbReference type="Proteomes" id="UP001642360">
    <property type="component" value="Unassembled WGS sequence"/>
</dbReference>
<dbReference type="InterPro" id="IPR011598">
    <property type="entry name" value="bHLH_dom"/>
</dbReference>
<dbReference type="Gene3D" id="4.10.280.10">
    <property type="entry name" value="Helix-loop-helix DNA-binding domain"/>
    <property type="match status" value="1"/>
</dbReference>
<keyword evidence="3" id="KW-0804">Transcription</keyword>
<keyword evidence="8" id="KW-1185">Reference proteome</keyword>
<dbReference type="SUPFAM" id="SSF47459">
    <property type="entry name" value="HLH, helix-loop-helix DNA-binding domain"/>
    <property type="match status" value="1"/>
</dbReference>
<dbReference type="GO" id="GO:0006355">
    <property type="term" value="P:regulation of DNA-templated transcription"/>
    <property type="evidence" value="ECO:0007669"/>
    <property type="project" value="UniProtKB-ARBA"/>
</dbReference>
<evidence type="ECO:0000256" key="4">
    <source>
        <dbReference type="ARBA" id="ARBA00023242"/>
    </source>
</evidence>
<sequence>MNDHSGYFDPNTIEEVLAEDSFSHTHLPNCNPKFSIEELSYHQNFSQEDAPACNGVAPAAVEIELQQLSMEREHYYDPNSNHSDTYLMQEAVHDPNHALSGDQSNWETNVHDMQSTSFCHYAHQQDQNLQQEKIQNGHFQGLNSSSFPSLPHSYNLRPGIESLLNRVDEREASGGVYQGENGRHVDSGVLNFSGDMKGKGGKDMKHFTTERQRRENLNDKYKALRNLLPNPTKHTKNERASIVGDAIEYIKELLRTANELKILVDKRRAAERIKRHKTKDDVGDGKSISMTPLGDQDQAYNGSSLRSSWLQRKSKNTEVDVRIIDDEVNITLVPQKRINCLLFVSKVLDELQLDLHHLAVCLRDSCYKNILLAIDLIATETQWNQSMKWSLK</sequence>
<comment type="subcellular location">
    <subcellularLocation>
        <location evidence="1">Nucleus</location>
    </subcellularLocation>
</comment>
<organism evidence="7 8">
    <name type="scientific">Ilex paraguariensis</name>
    <name type="common">yerba mate</name>
    <dbReference type="NCBI Taxonomy" id="185542"/>
    <lineage>
        <taxon>Eukaryota</taxon>
        <taxon>Viridiplantae</taxon>
        <taxon>Streptophyta</taxon>
        <taxon>Embryophyta</taxon>
        <taxon>Tracheophyta</taxon>
        <taxon>Spermatophyta</taxon>
        <taxon>Magnoliopsida</taxon>
        <taxon>eudicotyledons</taxon>
        <taxon>Gunneridae</taxon>
        <taxon>Pentapetalae</taxon>
        <taxon>asterids</taxon>
        <taxon>campanulids</taxon>
        <taxon>Aquifoliales</taxon>
        <taxon>Aquifoliaceae</taxon>
        <taxon>Ilex</taxon>
    </lineage>
</organism>
<dbReference type="EMBL" id="CAUOFW020009246">
    <property type="protein sequence ID" value="CAK9185252.1"/>
    <property type="molecule type" value="Genomic_DNA"/>
</dbReference>